<sequence>MAKLRSTLEAHKSTLNLALDMISLTVLNEVRQDITIVKQNTEALVQENLQLKEDVRKILEEITRLKAGNNYVLNSYLDQLTSYAETVCGDVEEPFDDQTETAGHDLDMNHGSPHCTTSPGAIEADPANLETLDGNPTIQGREAGLLSNLVVPSSKLYEKVLPQRAVDFLVAGHTNLPEMPQDSHKKSLRQWLKDVLAPIHVVGTPFSSNTTAGITAQGDVGKTQDSPNDDKLGFESADVQFHNQVSANTRYFMPYARNKSLDNEDWNIEEVEDTKDRVFGVPLKQSTLYAFVGVTIAGQDGKTFYRPSWTGIFKKTGRPRKVKLLHDIFNTPPYSDFGLDWDEFNCHDVADALLMYIDSIPGRVIHWDCEEQEFFRHMGKIKRMVPYIKTMESCPKSAVRAIHYFCGEVFKQDTYSDFLCVYMLGLFSEFALRPGSDEKLTRTIARKLAISLFHFTSETRVDEDAATDLTIFLMRFKDQLAQELL</sequence>
<dbReference type="InterPro" id="IPR008936">
    <property type="entry name" value="Rho_GTPase_activation_prot"/>
</dbReference>
<name>A0AAD9Y0R3_COLKA</name>
<dbReference type="GO" id="GO:0007165">
    <property type="term" value="P:signal transduction"/>
    <property type="evidence" value="ECO:0007669"/>
    <property type="project" value="InterPro"/>
</dbReference>
<dbReference type="Pfam" id="PF00620">
    <property type="entry name" value="RhoGAP"/>
    <property type="match status" value="1"/>
</dbReference>
<comment type="caution">
    <text evidence="2">The sequence shown here is derived from an EMBL/GenBank/DDBJ whole genome shotgun (WGS) entry which is preliminary data.</text>
</comment>
<feature type="domain" description="Rho-GAP" evidence="1">
    <location>
        <begin position="310"/>
        <end position="372"/>
    </location>
</feature>
<reference evidence="2" key="1">
    <citation type="submission" date="2023-02" db="EMBL/GenBank/DDBJ databases">
        <title>Colletotrichum kahawae CIFC_Que2 genome sequencing and assembly.</title>
        <authorList>
            <person name="Baroncelli R."/>
        </authorList>
    </citation>
    <scope>NUCLEOTIDE SEQUENCE</scope>
    <source>
        <strain evidence="2">CIFC_Que2</strain>
    </source>
</reference>
<dbReference type="EMBL" id="VYYT01000554">
    <property type="protein sequence ID" value="KAK2732293.1"/>
    <property type="molecule type" value="Genomic_DNA"/>
</dbReference>
<evidence type="ECO:0000313" key="2">
    <source>
        <dbReference type="EMBL" id="KAK2732293.1"/>
    </source>
</evidence>
<dbReference type="Gene3D" id="1.10.555.10">
    <property type="entry name" value="Rho GTPase activation protein"/>
    <property type="match status" value="1"/>
</dbReference>
<accession>A0AAD9Y0R3</accession>
<proteinExistence type="predicted"/>
<dbReference type="AlphaFoldDB" id="A0AAD9Y0R3"/>
<organism evidence="2 3">
    <name type="scientific">Colletotrichum kahawae</name>
    <name type="common">Coffee berry disease fungus</name>
    <dbReference type="NCBI Taxonomy" id="34407"/>
    <lineage>
        <taxon>Eukaryota</taxon>
        <taxon>Fungi</taxon>
        <taxon>Dikarya</taxon>
        <taxon>Ascomycota</taxon>
        <taxon>Pezizomycotina</taxon>
        <taxon>Sordariomycetes</taxon>
        <taxon>Hypocreomycetidae</taxon>
        <taxon>Glomerellales</taxon>
        <taxon>Glomerellaceae</taxon>
        <taxon>Colletotrichum</taxon>
        <taxon>Colletotrichum gloeosporioides species complex</taxon>
    </lineage>
</organism>
<dbReference type="InterPro" id="IPR000198">
    <property type="entry name" value="RhoGAP_dom"/>
</dbReference>
<evidence type="ECO:0000259" key="1">
    <source>
        <dbReference type="Pfam" id="PF00620"/>
    </source>
</evidence>
<protein>
    <submittedName>
        <fullName evidence="2">RhoGAP domain-containing protein</fullName>
    </submittedName>
</protein>
<dbReference type="SUPFAM" id="SSF48350">
    <property type="entry name" value="GTPase activation domain, GAP"/>
    <property type="match status" value="1"/>
</dbReference>
<dbReference type="Proteomes" id="UP001281614">
    <property type="component" value="Unassembled WGS sequence"/>
</dbReference>
<keyword evidence="3" id="KW-1185">Reference proteome</keyword>
<evidence type="ECO:0000313" key="3">
    <source>
        <dbReference type="Proteomes" id="UP001281614"/>
    </source>
</evidence>
<gene>
    <name evidence="2" type="ORF">CKAH01_02239</name>
</gene>